<keyword evidence="2" id="KW-0378">Hydrolase</keyword>
<accession>A0ABV7RPM8</accession>
<dbReference type="PANTHER" id="PTHR42881">
    <property type="entry name" value="PROLYL ENDOPEPTIDASE"/>
    <property type="match status" value="1"/>
</dbReference>
<keyword evidence="3" id="KW-0720">Serine protease</keyword>
<feature type="chain" id="PRO_5046830933" evidence="4">
    <location>
        <begin position="26"/>
        <end position="715"/>
    </location>
</feature>
<dbReference type="RefSeq" id="WP_386758325.1">
    <property type="nucleotide sequence ID" value="NZ_JBHRXK010000002.1"/>
</dbReference>
<dbReference type="InterPro" id="IPR051167">
    <property type="entry name" value="Prolyl_oligopep/macrocyclase"/>
</dbReference>
<reference evidence="8" key="1">
    <citation type="journal article" date="2019" name="Int. J. Syst. Evol. Microbiol.">
        <title>The Global Catalogue of Microorganisms (GCM) 10K type strain sequencing project: providing services to taxonomists for standard genome sequencing and annotation.</title>
        <authorList>
            <consortium name="The Broad Institute Genomics Platform"/>
            <consortium name="The Broad Institute Genome Sequencing Center for Infectious Disease"/>
            <person name="Wu L."/>
            <person name="Ma J."/>
        </authorList>
    </citation>
    <scope>NUCLEOTIDE SEQUENCE [LARGE SCALE GENOMIC DNA]</scope>
    <source>
        <strain evidence="8">KCTC 42875</strain>
    </source>
</reference>
<dbReference type="Gene3D" id="2.130.10.120">
    <property type="entry name" value="Prolyl oligopeptidase, N-terminal domain"/>
    <property type="match status" value="1"/>
</dbReference>
<dbReference type="Proteomes" id="UP001595740">
    <property type="component" value="Unassembled WGS sequence"/>
</dbReference>
<dbReference type="InterPro" id="IPR029058">
    <property type="entry name" value="AB_hydrolase_fold"/>
</dbReference>
<sequence length="715" mass="78943">MPTLSQACHTLLLTAGLAAASVAGAAPAKESKNVSDDPYAWLEDVTGERSLTWVKQHNAKSEAELTTTPQFKQLESDIRAILDSDAKIPGVEKIGDYYYNFWKDKQHERGLWRRTTLAEYRKDKPQWETVIDLDALNKTEGENWVWHGADCLKPKLQGEKPARCLIALSRGGADADVTREFDLTTKTWLKDGFFRPEAKGGLQWIDRDTVYVFTDFGKDASGAGSMTSSGYPRIVKEWKRATPLADAKPVYEGQPTDMYIAASHDHTKGFERDFVSRTLAFYNDELYLRGGDGKLIKIDAPNSASKSVHKQWLLLELREPYGAAGQTYAAGSLIATKFDDFMAGKRAFTTLFAPSDSTSLAGFSWTQNHLVLNVLDDVKNRLSVLTPGEGEWPRSEFTGAPTFGTLGVAAVDADDSDAVWLTATDYLTPTTLSLAQIGKRPEVLKTMPAFFDGTGNVIEQHFATSKDGTRVPYFLVRRKDLKLDGKAPTLLYGYGGFEISLTPAYSGSVGKGWLEKGGVYAVANIRGGGEYGPRWHQAALKANRHKAYEDFAAVAQDLVARKITSKEHLGIQGGSNGGLLTGNMLTQYPDLFGAVVVQVPLLDMKRYSHLLAGASWMAEYGDPDTADWEFIRTFSPYHLFNAQRDYPPVIFMTSTRDDRVHPGHARKMAAKMLEAGKDVRYYENIEGGHGGSANNAQAAHMSALAFTFLWNELSE</sequence>
<evidence type="ECO:0000256" key="2">
    <source>
        <dbReference type="ARBA" id="ARBA00022801"/>
    </source>
</evidence>
<keyword evidence="1" id="KW-0645">Protease</keyword>
<protein>
    <submittedName>
        <fullName evidence="7">Prolyl oligopeptidase family protein</fullName>
    </submittedName>
</protein>
<evidence type="ECO:0000256" key="1">
    <source>
        <dbReference type="ARBA" id="ARBA00022670"/>
    </source>
</evidence>
<dbReference type="InterPro" id="IPR002470">
    <property type="entry name" value="Peptidase_S9A"/>
</dbReference>
<feature type="domain" description="Peptidase S9 prolyl oligopeptidase catalytic" evidence="5">
    <location>
        <begin position="513"/>
        <end position="713"/>
    </location>
</feature>
<comment type="caution">
    <text evidence="7">The sequence shown here is derived from an EMBL/GenBank/DDBJ whole genome shotgun (WGS) entry which is preliminary data.</text>
</comment>
<dbReference type="EMBL" id="JBHRXK010000002">
    <property type="protein sequence ID" value="MFC3550576.1"/>
    <property type="molecule type" value="Genomic_DNA"/>
</dbReference>
<dbReference type="Pfam" id="PF00326">
    <property type="entry name" value="Peptidase_S9"/>
    <property type="match status" value="1"/>
</dbReference>
<dbReference type="Gene3D" id="3.40.50.1820">
    <property type="entry name" value="alpha/beta hydrolase"/>
    <property type="match status" value="1"/>
</dbReference>
<name>A0ABV7RPM8_9GAMM</name>
<dbReference type="InterPro" id="IPR001375">
    <property type="entry name" value="Peptidase_S9_cat"/>
</dbReference>
<dbReference type="PRINTS" id="PR00862">
    <property type="entry name" value="PROLIGOPTASE"/>
</dbReference>
<dbReference type="SUPFAM" id="SSF53474">
    <property type="entry name" value="alpha/beta-Hydrolases"/>
    <property type="match status" value="1"/>
</dbReference>
<proteinExistence type="predicted"/>
<gene>
    <name evidence="7" type="ORF">ACFOLC_06050</name>
</gene>
<evidence type="ECO:0000259" key="6">
    <source>
        <dbReference type="Pfam" id="PF02897"/>
    </source>
</evidence>
<organism evidence="7 8">
    <name type="scientific">Lysobacter cavernae</name>
    <dbReference type="NCBI Taxonomy" id="1685901"/>
    <lineage>
        <taxon>Bacteria</taxon>
        <taxon>Pseudomonadati</taxon>
        <taxon>Pseudomonadota</taxon>
        <taxon>Gammaproteobacteria</taxon>
        <taxon>Lysobacterales</taxon>
        <taxon>Lysobacteraceae</taxon>
        <taxon>Lysobacter</taxon>
    </lineage>
</organism>
<feature type="domain" description="Peptidase S9A N-terminal" evidence="6">
    <location>
        <begin position="33"/>
        <end position="260"/>
    </location>
</feature>
<evidence type="ECO:0000256" key="4">
    <source>
        <dbReference type="SAM" id="SignalP"/>
    </source>
</evidence>
<dbReference type="InterPro" id="IPR023302">
    <property type="entry name" value="Pept_S9A_N"/>
</dbReference>
<evidence type="ECO:0000313" key="8">
    <source>
        <dbReference type="Proteomes" id="UP001595740"/>
    </source>
</evidence>
<dbReference type="Pfam" id="PF02897">
    <property type="entry name" value="Peptidase_S9_N"/>
    <property type="match status" value="1"/>
</dbReference>
<feature type="signal peptide" evidence="4">
    <location>
        <begin position="1"/>
        <end position="25"/>
    </location>
</feature>
<dbReference type="SUPFAM" id="SSF50993">
    <property type="entry name" value="Peptidase/esterase 'gauge' domain"/>
    <property type="match status" value="1"/>
</dbReference>
<dbReference type="PANTHER" id="PTHR42881:SF13">
    <property type="entry name" value="PROLYL ENDOPEPTIDASE"/>
    <property type="match status" value="1"/>
</dbReference>
<keyword evidence="8" id="KW-1185">Reference proteome</keyword>
<keyword evidence="4" id="KW-0732">Signal</keyword>
<evidence type="ECO:0000259" key="5">
    <source>
        <dbReference type="Pfam" id="PF00326"/>
    </source>
</evidence>
<evidence type="ECO:0000313" key="7">
    <source>
        <dbReference type="EMBL" id="MFC3550576.1"/>
    </source>
</evidence>
<evidence type="ECO:0000256" key="3">
    <source>
        <dbReference type="ARBA" id="ARBA00022825"/>
    </source>
</evidence>